<name>A0A9Q1KGC4_9CARY</name>
<sequence length="222" mass="24812">MVVVDVYIPSKVGRKSGQKYGFIRFDEFYHGKSAIEAQNGESVNGHKLERTSSRPGKQREEPQKKIDNQQFASPYKQTLLSYPNSNMLEAPNGCENDVHEGLSDNSKTITQALDDAHNHPIFVGKFPSQAPSCGSSMEDDEEINSSLRLFDSTLEMDIQLHEKREMTKRCNKGKNSGNRNSRSMHNSPAPTEIAKKALDVGTSSVFLSSEMRTRQLEGSQEV</sequence>
<keyword evidence="3" id="KW-1185">Reference proteome</keyword>
<feature type="region of interest" description="Disordered" evidence="1">
    <location>
        <begin position="168"/>
        <end position="196"/>
    </location>
</feature>
<protein>
    <recommendedName>
        <fullName evidence="4">RRM domain-containing protein</fullName>
    </recommendedName>
</protein>
<dbReference type="OrthoDB" id="1836290at2759"/>
<reference evidence="2" key="1">
    <citation type="submission" date="2022-04" db="EMBL/GenBank/DDBJ databases">
        <title>Carnegiea gigantea Genome sequencing and assembly v2.</title>
        <authorList>
            <person name="Copetti D."/>
            <person name="Sanderson M.J."/>
            <person name="Burquez A."/>
            <person name="Wojciechowski M.F."/>
        </authorList>
    </citation>
    <scope>NUCLEOTIDE SEQUENCE</scope>
    <source>
        <strain evidence="2">SGP5-SGP5p</strain>
        <tissue evidence="2">Aerial part</tissue>
    </source>
</reference>
<dbReference type="SUPFAM" id="SSF54928">
    <property type="entry name" value="RNA-binding domain, RBD"/>
    <property type="match status" value="1"/>
</dbReference>
<feature type="region of interest" description="Disordered" evidence="1">
    <location>
        <begin position="39"/>
        <end position="64"/>
    </location>
</feature>
<gene>
    <name evidence="2" type="ORF">Cgig2_018615</name>
</gene>
<evidence type="ECO:0000256" key="1">
    <source>
        <dbReference type="SAM" id="MobiDB-lite"/>
    </source>
</evidence>
<comment type="caution">
    <text evidence="2">The sequence shown here is derived from an EMBL/GenBank/DDBJ whole genome shotgun (WGS) entry which is preliminary data.</text>
</comment>
<evidence type="ECO:0008006" key="4">
    <source>
        <dbReference type="Google" id="ProtNLM"/>
    </source>
</evidence>
<dbReference type="GO" id="GO:0003676">
    <property type="term" value="F:nucleic acid binding"/>
    <property type="evidence" value="ECO:0007669"/>
    <property type="project" value="InterPro"/>
</dbReference>
<dbReference type="Proteomes" id="UP001153076">
    <property type="component" value="Unassembled WGS sequence"/>
</dbReference>
<proteinExistence type="predicted"/>
<evidence type="ECO:0000313" key="3">
    <source>
        <dbReference type="Proteomes" id="UP001153076"/>
    </source>
</evidence>
<dbReference type="InterPro" id="IPR035979">
    <property type="entry name" value="RBD_domain_sf"/>
</dbReference>
<evidence type="ECO:0000313" key="2">
    <source>
        <dbReference type="EMBL" id="KAJ8442359.1"/>
    </source>
</evidence>
<organism evidence="2 3">
    <name type="scientific">Carnegiea gigantea</name>
    <dbReference type="NCBI Taxonomy" id="171969"/>
    <lineage>
        <taxon>Eukaryota</taxon>
        <taxon>Viridiplantae</taxon>
        <taxon>Streptophyta</taxon>
        <taxon>Embryophyta</taxon>
        <taxon>Tracheophyta</taxon>
        <taxon>Spermatophyta</taxon>
        <taxon>Magnoliopsida</taxon>
        <taxon>eudicotyledons</taxon>
        <taxon>Gunneridae</taxon>
        <taxon>Pentapetalae</taxon>
        <taxon>Caryophyllales</taxon>
        <taxon>Cactineae</taxon>
        <taxon>Cactaceae</taxon>
        <taxon>Cactoideae</taxon>
        <taxon>Echinocereeae</taxon>
        <taxon>Carnegiea</taxon>
    </lineage>
</organism>
<dbReference type="EMBL" id="JAKOGI010000142">
    <property type="protein sequence ID" value="KAJ8442359.1"/>
    <property type="molecule type" value="Genomic_DNA"/>
</dbReference>
<feature type="compositionally biased region" description="Polar residues" evidence="1">
    <location>
        <begin position="173"/>
        <end position="189"/>
    </location>
</feature>
<dbReference type="AlphaFoldDB" id="A0A9Q1KGC4"/>
<accession>A0A9Q1KGC4</accession>
<feature type="compositionally biased region" description="Basic and acidic residues" evidence="1">
    <location>
        <begin position="44"/>
        <end position="64"/>
    </location>
</feature>